<evidence type="ECO:0000313" key="1">
    <source>
        <dbReference type="EMBL" id="MBB5046655.1"/>
    </source>
</evidence>
<reference evidence="1 2" key="1">
    <citation type="submission" date="2020-08" db="EMBL/GenBank/DDBJ databases">
        <title>Genomic Encyclopedia of Type Strains, Phase IV (KMG-IV): sequencing the most valuable type-strain genomes for metagenomic binning, comparative biology and taxonomic classification.</title>
        <authorList>
            <person name="Goeker M."/>
        </authorList>
    </citation>
    <scope>NUCLEOTIDE SEQUENCE [LARGE SCALE GENOMIC DNA]</scope>
    <source>
        <strain evidence="1 2">DSM 12706</strain>
    </source>
</reference>
<dbReference type="InterPro" id="IPR021747">
    <property type="entry name" value="DUF3313"/>
</dbReference>
<organism evidence="1 2">
    <name type="scientific">Rhodopseudomonas rhenobacensis</name>
    <dbReference type="NCBI Taxonomy" id="87461"/>
    <lineage>
        <taxon>Bacteria</taxon>
        <taxon>Pseudomonadati</taxon>
        <taxon>Pseudomonadota</taxon>
        <taxon>Alphaproteobacteria</taxon>
        <taxon>Hyphomicrobiales</taxon>
        <taxon>Nitrobacteraceae</taxon>
        <taxon>Rhodopseudomonas</taxon>
    </lineage>
</organism>
<dbReference type="AlphaFoldDB" id="A0A7W8DYA9"/>
<dbReference type="Pfam" id="PF11769">
    <property type="entry name" value="DUF3313"/>
    <property type="match status" value="1"/>
</dbReference>
<dbReference type="EMBL" id="JACHIH010000005">
    <property type="protein sequence ID" value="MBB5046655.1"/>
    <property type="molecule type" value="Genomic_DNA"/>
</dbReference>
<protein>
    <submittedName>
        <fullName evidence="1">CRP-like cAMP-binding protein</fullName>
    </submittedName>
</protein>
<gene>
    <name evidence="1" type="ORF">HNR60_001403</name>
</gene>
<accession>A0A7W8DYA9</accession>
<name>A0A7W8DYA9_9BRAD</name>
<keyword evidence="2" id="KW-1185">Reference proteome</keyword>
<sequence length="266" mass="28785">MDAAGREATIVRKDRQSGQVALHGALRFRVGWLVASTRLHLPEQEIEMDARASMNRLSILVQSLTLAGWASIGPVPYSAMASSSYLAPNPSDSSGHIPYLYSTPVDWRSYNKAIIEPVVIYRGPDQQFADMSEEDKISLASYMQTRFVEKLGRRFTLVNQRGSNTVRVRLTLTGAVTNTPVLGTLSRFDVAGGVYNGAQAARDEEGSMTGSVYAVEVFDAATSRLLSAFVSKQYPNPLNIKASVGALPAAEAGLDKGAETLVAQLR</sequence>
<comment type="caution">
    <text evidence="1">The sequence shown here is derived from an EMBL/GenBank/DDBJ whole genome shotgun (WGS) entry which is preliminary data.</text>
</comment>
<dbReference type="Proteomes" id="UP000542353">
    <property type="component" value="Unassembled WGS sequence"/>
</dbReference>
<evidence type="ECO:0000313" key="2">
    <source>
        <dbReference type="Proteomes" id="UP000542353"/>
    </source>
</evidence>
<proteinExistence type="predicted"/>